<dbReference type="Proteomes" id="UP000215914">
    <property type="component" value="Unassembled WGS sequence"/>
</dbReference>
<dbReference type="AlphaFoldDB" id="A0A9K3DIQ7"/>
<gene>
    <name evidence="1" type="ORF">HanXRQr2_Chr17g0802251</name>
</gene>
<accession>A0A9K3DIQ7</accession>
<proteinExistence type="predicted"/>
<protein>
    <submittedName>
        <fullName evidence="1">Uncharacterized protein</fullName>
    </submittedName>
</protein>
<organism evidence="1 2">
    <name type="scientific">Helianthus annuus</name>
    <name type="common">Common sunflower</name>
    <dbReference type="NCBI Taxonomy" id="4232"/>
    <lineage>
        <taxon>Eukaryota</taxon>
        <taxon>Viridiplantae</taxon>
        <taxon>Streptophyta</taxon>
        <taxon>Embryophyta</taxon>
        <taxon>Tracheophyta</taxon>
        <taxon>Spermatophyta</taxon>
        <taxon>Magnoliopsida</taxon>
        <taxon>eudicotyledons</taxon>
        <taxon>Gunneridae</taxon>
        <taxon>Pentapetalae</taxon>
        <taxon>asterids</taxon>
        <taxon>campanulids</taxon>
        <taxon>Asterales</taxon>
        <taxon>Asteraceae</taxon>
        <taxon>Asteroideae</taxon>
        <taxon>Heliantheae alliance</taxon>
        <taxon>Heliantheae</taxon>
        <taxon>Helianthus</taxon>
    </lineage>
</organism>
<reference evidence="1" key="2">
    <citation type="submission" date="2020-06" db="EMBL/GenBank/DDBJ databases">
        <title>Helianthus annuus Genome sequencing and assembly Release 2.</title>
        <authorList>
            <person name="Gouzy J."/>
            <person name="Langlade N."/>
            <person name="Munos S."/>
        </authorList>
    </citation>
    <scope>NUCLEOTIDE SEQUENCE</scope>
    <source>
        <tissue evidence="1">Leaves</tissue>
    </source>
</reference>
<sequence>MSSFEHVYTNKQRIKRYQIKNIIITNNITMSASFYKHIPPIINRRIIAANIHIIT</sequence>
<evidence type="ECO:0000313" key="2">
    <source>
        <dbReference type="Proteomes" id="UP000215914"/>
    </source>
</evidence>
<keyword evidence="2" id="KW-1185">Reference proteome</keyword>
<dbReference type="Gramene" id="mRNA:HanXRQr2_Chr17g0802251">
    <property type="protein sequence ID" value="CDS:HanXRQr2_Chr17g0802251.1"/>
    <property type="gene ID" value="HanXRQr2_Chr17g0802251"/>
</dbReference>
<name>A0A9K3DIQ7_HELAN</name>
<reference evidence="1" key="1">
    <citation type="journal article" date="2017" name="Nature">
        <title>The sunflower genome provides insights into oil metabolism, flowering and Asterid evolution.</title>
        <authorList>
            <person name="Badouin H."/>
            <person name="Gouzy J."/>
            <person name="Grassa C.J."/>
            <person name="Murat F."/>
            <person name="Staton S.E."/>
            <person name="Cottret L."/>
            <person name="Lelandais-Briere C."/>
            <person name="Owens G.L."/>
            <person name="Carrere S."/>
            <person name="Mayjonade B."/>
            <person name="Legrand L."/>
            <person name="Gill N."/>
            <person name="Kane N.C."/>
            <person name="Bowers J.E."/>
            <person name="Hubner S."/>
            <person name="Bellec A."/>
            <person name="Berard A."/>
            <person name="Berges H."/>
            <person name="Blanchet N."/>
            <person name="Boniface M.C."/>
            <person name="Brunel D."/>
            <person name="Catrice O."/>
            <person name="Chaidir N."/>
            <person name="Claudel C."/>
            <person name="Donnadieu C."/>
            <person name="Faraut T."/>
            <person name="Fievet G."/>
            <person name="Helmstetter N."/>
            <person name="King M."/>
            <person name="Knapp S.J."/>
            <person name="Lai Z."/>
            <person name="Le Paslier M.C."/>
            <person name="Lippi Y."/>
            <person name="Lorenzon L."/>
            <person name="Mandel J.R."/>
            <person name="Marage G."/>
            <person name="Marchand G."/>
            <person name="Marquand E."/>
            <person name="Bret-Mestries E."/>
            <person name="Morien E."/>
            <person name="Nambeesan S."/>
            <person name="Nguyen T."/>
            <person name="Pegot-Espagnet P."/>
            <person name="Pouilly N."/>
            <person name="Raftis F."/>
            <person name="Sallet E."/>
            <person name="Schiex T."/>
            <person name="Thomas J."/>
            <person name="Vandecasteele C."/>
            <person name="Vares D."/>
            <person name="Vear F."/>
            <person name="Vautrin S."/>
            <person name="Crespi M."/>
            <person name="Mangin B."/>
            <person name="Burke J.M."/>
            <person name="Salse J."/>
            <person name="Munos S."/>
            <person name="Vincourt P."/>
            <person name="Rieseberg L.H."/>
            <person name="Langlade N.B."/>
        </authorList>
    </citation>
    <scope>NUCLEOTIDE SEQUENCE</scope>
    <source>
        <tissue evidence="1">Leaves</tissue>
    </source>
</reference>
<evidence type="ECO:0000313" key="1">
    <source>
        <dbReference type="EMBL" id="KAF5755389.1"/>
    </source>
</evidence>
<comment type="caution">
    <text evidence="1">The sequence shown here is derived from an EMBL/GenBank/DDBJ whole genome shotgun (WGS) entry which is preliminary data.</text>
</comment>
<dbReference type="EMBL" id="MNCJ02000332">
    <property type="protein sequence ID" value="KAF5755389.1"/>
    <property type="molecule type" value="Genomic_DNA"/>
</dbReference>